<evidence type="ECO:0000256" key="1">
    <source>
        <dbReference type="ARBA" id="ARBA00038283"/>
    </source>
</evidence>
<keyword evidence="4" id="KW-1185">Reference proteome</keyword>
<dbReference type="AlphaFoldDB" id="A0A2P8QYB2"/>
<comment type="caution">
    <text evidence="3">The sequence shown here is derived from an EMBL/GenBank/DDBJ whole genome shotgun (WGS) entry which is preliminary data.</text>
</comment>
<feature type="domain" description="Initiator Rep protein WH1" evidence="2">
    <location>
        <begin position="32"/>
        <end position="182"/>
    </location>
</feature>
<organism evidence="3 4">
    <name type="scientific">Campylobacter blaseri</name>
    <dbReference type="NCBI Taxonomy" id="2042961"/>
    <lineage>
        <taxon>Bacteria</taxon>
        <taxon>Pseudomonadati</taxon>
        <taxon>Campylobacterota</taxon>
        <taxon>Epsilonproteobacteria</taxon>
        <taxon>Campylobacterales</taxon>
        <taxon>Campylobacteraceae</taxon>
        <taxon>Campylobacter</taxon>
    </lineage>
</organism>
<reference evidence="4" key="1">
    <citation type="submission" date="2017-10" db="EMBL/GenBank/DDBJ databases">
        <title>Campylobacter species from seals.</title>
        <authorList>
            <person name="Gilbert M.J."/>
            <person name="Zomer A.L."/>
            <person name="Timmerman A.J."/>
            <person name="Duim B."/>
            <person name="Wagenaar J.A."/>
        </authorList>
    </citation>
    <scope>NUCLEOTIDE SEQUENCE [LARGE SCALE GENOMIC DNA]</scope>
    <source>
        <strain evidence="4">17S00004-5</strain>
    </source>
</reference>
<proteinExistence type="inferred from homology"/>
<evidence type="ECO:0000313" key="3">
    <source>
        <dbReference type="EMBL" id="PSM51239.1"/>
    </source>
</evidence>
<evidence type="ECO:0000259" key="2">
    <source>
        <dbReference type="Pfam" id="PF01051"/>
    </source>
</evidence>
<evidence type="ECO:0000313" key="4">
    <source>
        <dbReference type="Proteomes" id="UP000240535"/>
    </source>
</evidence>
<dbReference type="EMBL" id="PDHH01000010">
    <property type="protein sequence ID" value="PSM51239.1"/>
    <property type="molecule type" value="Genomic_DNA"/>
</dbReference>
<dbReference type="SUPFAM" id="SSF46785">
    <property type="entry name" value="Winged helix' DNA-binding domain"/>
    <property type="match status" value="1"/>
</dbReference>
<comment type="similarity">
    <text evidence="1">Belongs to the initiator RepB protein family.</text>
</comment>
<dbReference type="Proteomes" id="UP000240535">
    <property type="component" value="Unassembled WGS sequence"/>
</dbReference>
<dbReference type="OrthoDB" id="5362765at2"/>
<sequence>MSDFSFYFKKGDFVLEVSKKNFKKTDGSLVFKNKMNSILFPVNFTARDYDIFFTICWFAKQKGYAENKGFIEMPYSEIARFFDKGINKTRFNDEVKSFANKVLGKDGAAIYRTLEITDDDEILSLGVFFTDIKAFRNQQILRFKMNPIALDILFGVLKFMKINLYDFVAIKGKFAKTLYRLLLQYENIKPDKDGFKCVKFSRFDFENLMAVPDYYESSNIDSRVILPSIKELNENYFKKLMFEKQFLVNDNKKIIGYSFKFILKGDMAS</sequence>
<dbReference type="InterPro" id="IPR036390">
    <property type="entry name" value="WH_DNA-bd_sf"/>
</dbReference>
<gene>
    <name evidence="3" type="ORF">CQ405_08970</name>
</gene>
<dbReference type="InterPro" id="IPR036388">
    <property type="entry name" value="WH-like_DNA-bd_sf"/>
</dbReference>
<dbReference type="GO" id="GO:0003887">
    <property type="term" value="F:DNA-directed DNA polymerase activity"/>
    <property type="evidence" value="ECO:0007669"/>
    <property type="project" value="InterPro"/>
</dbReference>
<dbReference type="InterPro" id="IPR000525">
    <property type="entry name" value="Initiator_Rep_WH1"/>
</dbReference>
<protein>
    <submittedName>
        <fullName evidence="3">RepE replication protein</fullName>
    </submittedName>
</protein>
<dbReference type="RefSeq" id="WP_106872858.1">
    <property type="nucleotide sequence ID" value="NZ_PDHH01000010.1"/>
</dbReference>
<dbReference type="Pfam" id="PF21205">
    <property type="entry name" value="Rep3_C"/>
    <property type="match status" value="1"/>
</dbReference>
<dbReference type="Pfam" id="PF01051">
    <property type="entry name" value="Rep3_N"/>
    <property type="match status" value="1"/>
</dbReference>
<accession>A0A2P8QYB2</accession>
<dbReference type="Gene3D" id="1.10.10.10">
    <property type="entry name" value="Winged helix-like DNA-binding domain superfamily/Winged helix DNA-binding domain"/>
    <property type="match status" value="1"/>
</dbReference>
<name>A0A2P8QYB2_9BACT</name>
<dbReference type="GO" id="GO:0006270">
    <property type="term" value="P:DNA replication initiation"/>
    <property type="evidence" value="ECO:0007669"/>
    <property type="project" value="InterPro"/>
</dbReference>